<dbReference type="Proteomes" id="UP000233160">
    <property type="component" value="Unassembled WGS sequence"/>
</dbReference>
<dbReference type="AlphaFoldDB" id="A0A2K6GNG0"/>
<feature type="compositionally biased region" description="Polar residues" evidence="1">
    <location>
        <begin position="8"/>
        <end position="22"/>
    </location>
</feature>
<feature type="region of interest" description="Disordered" evidence="1">
    <location>
        <begin position="1"/>
        <end position="82"/>
    </location>
</feature>
<feature type="compositionally biased region" description="Low complexity" evidence="1">
    <location>
        <begin position="25"/>
        <end position="34"/>
    </location>
</feature>
<sequence>MTLRCLESSGNGADGTRSQWGTAGSAEEPSPEAARLAKGGRDACGRGRARRRGGKQGIGWKLVPSLPTAQRTPARPWILGNA</sequence>
<evidence type="ECO:0000256" key="1">
    <source>
        <dbReference type="SAM" id="MobiDB-lite"/>
    </source>
</evidence>
<protein>
    <submittedName>
        <fullName evidence="2">Uncharacterized protein</fullName>
    </submittedName>
</protein>
<evidence type="ECO:0000313" key="3">
    <source>
        <dbReference type="Proteomes" id="UP000233160"/>
    </source>
</evidence>
<keyword evidence="3" id="KW-1185">Reference proteome</keyword>
<proteinExistence type="predicted"/>
<dbReference type="STRING" id="379532.ENSPCOP00000027781"/>
<dbReference type="Ensembl" id="ENSPCOT00000038635.1">
    <property type="protein sequence ID" value="ENSPCOP00000027781.1"/>
    <property type="gene ID" value="ENSPCOG00000026446.1"/>
</dbReference>
<reference evidence="2" key="2">
    <citation type="submission" date="2025-09" db="UniProtKB">
        <authorList>
            <consortium name="Ensembl"/>
        </authorList>
    </citation>
    <scope>IDENTIFICATION</scope>
</reference>
<accession>A0A2K6GNG0</accession>
<dbReference type="GeneTree" id="ENSGT00900000143701"/>
<evidence type="ECO:0000313" key="2">
    <source>
        <dbReference type="Ensembl" id="ENSPCOP00000027781.1"/>
    </source>
</evidence>
<organism evidence="2 3">
    <name type="scientific">Propithecus coquereli</name>
    <name type="common">Coquerel's sifaka</name>
    <name type="synonym">Propithecus verreauxi coquereli</name>
    <dbReference type="NCBI Taxonomy" id="379532"/>
    <lineage>
        <taxon>Eukaryota</taxon>
        <taxon>Metazoa</taxon>
        <taxon>Chordata</taxon>
        <taxon>Craniata</taxon>
        <taxon>Vertebrata</taxon>
        <taxon>Euteleostomi</taxon>
        <taxon>Mammalia</taxon>
        <taxon>Eutheria</taxon>
        <taxon>Euarchontoglires</taxon>
        <taxon>Primates</taxon>
        <taxon>Strepsirrhini</taxon>
        <taxon>Lemuriformes</taxon>
        <taxon>Indriidae</taxon>
        <taxon>Propithecus</taxon>
    </lineage>
</organism>
<reference evidence="2" key="1">
    <citation type="submission" date="2025-08" db="UniProtKB">
        <authorList>
            <consortium name="Ensembl"/>
        </authorList>
    </citation>
    <scope>IDENTIFICATION</scope>
</reference>
<name>A0A2K6GNG0_PROCO</name>